<evidence type="ECO:0000256" key="6">
    <source>
        <dbReference type="ARBA" id="ARBA00022692"/>
    </source>
</evidence>
<evidence type="ECO:0000256" key="5">
    <source>
        <dbReference type="ARBA" id="ARBA00022617"/>
    </source>
</evidence>
<evidence type="ECO:0000313" key="16">
    <source>
        <dbReference type="Proteomes" id="UP000644441"/>
    </source>
</evidence>
<feature type="transmembrane region" description="Helical" evidence="13">
    <location>
        <begin position="138"/>
        <end position="157"/>
    </location>
</feature>
<dbReference type="EMBL" id="ARXR01000004">
    <property type="protein sequence ID" value="MBF5052168.1"/>
    <property type="molecule type" value="Genomic_DNA"/>
</dbReference>
<keyword evidence="4" id="KW-1003">Cell membrane</keyword>
<evidence type="ECO:0000256" key="12">
    <source>
        <dbReference type="ARBA" id="ARBA00037975"/>
    </source>
</evidence>
<proteinExistence type="inferred from homology"/>
<evidence type="ECO:0000256" key="13">
    <source>
        <dbReference type="SAM" id="Phobius"/>
    </source>
</evidence>
<comment type="cofactor">
    <cofactor evidence="1">
        <name>heme b</name>
        <dbReference type="ChEBI" id="CHEBI:60344"/>
    </cofactor>
</comment>
<evidence type="ECO:0000256" key="10">
    <source>
        <dbReference type="ARBA" id="ARBA00023004"/>
    </source>
</evidence>
<dbReference type="SUPFAM" id="SSF81342">
    <property type="entry name" value="Transmembrane di-heme cytochromes"/>
    <property type="match status" value="1"/>
</dbReference>
<comment type="caution">
    <text evidence="15">The sequence shown here is derived from an EMBL/GenBank/DDBJ whole genome shotgun (WGS) entry which is preliminary data.</text>
</comment>
<keyword evidence="8" id="KW-0249">Electron transport</keyword>
<dbReference type="Pfam" id="PF01292">
    <property type="entry name" value="Ni_hydr_CYTB"/>
    <property type="match status" value="1"/>
</dbReference>
<organism evidence="15 16">
    <name type="scientific">Alloalcanivorax venustensis ISO4</name>
    <dbReference type="NCBI Taxonomy" id="1177184"/>
    <lineage>
        <taxon>Bacteria</taxon>
        <taxon>Pseudomonadati</taxon>
        <taxon>Pseudomonadota</taxon>
        <taxon>Gammaproteobacteria</taxon>
        <taxon>Oceanospirillales</taxon>
        <taxon>Alcanivoracaceae</taxon>
        <taxon>Alloalcanivorax</taxon>
    </lineage>
</organism>
<evidence type="ECO:0000256" key="3">
    <source>
        <dbReference type="ARBA" id="ARBA00022448"/>
    </source>
</evidence>
<feature type="transmembrane region" description="Helical" evidence="13">
    <location>
        <begin position="15"/>
        <end position="35"/>
    </location>
</feature>
<keyword evidence="9 13" id="KW-1133">Transmembrane helix</keyword>
<dbReference type="InterPro" id="IPR011577">
    <property type="entry name" value="Cyt_b561_bac/Ni-Hgenase"/>
</dbReference>
<dbReference type="Proteomes" id="UP000644441">
    <property type="component" value="Unassembled WGS sequence"/>
</dbReference>
<sequence>MKQPPHYSGLSKLNHWVTALLVTVMLVLGFAAGGAPDEATEGYLMSLHIGLGFFVFLVVIWRVAYRLYEGFKANTASTAPERWLAWAVHRLLLVALVAQVITGPLYLFTEGEGVDVFGWFTVYLPLESLAVIHEPAELVHVVSGLYVIPALIALHFLGAARHYLSNRADAVDL</sequence>
<evidence type="ECO:0000259" key="14">
    <source>
        <dbReference type="Pfam" id="PF01292"/>
    </source>
</evidence>
<name>A0ABS0ADF0_9GAMM</name>
<keyword evidence="10" id="KW-0408">Iron</keyword>
<dbReference type="PANTHER" id="PTHR30529:SF1">
    <property type="entry name" value="CYTOCHROME B561 HOMOLOG 2"/>
    <property type="match status" value="1"/>
</dbReference>
<keyword evidence="6 13" id="KW-0812">Transmembrane</keyword>
<evidence type="ECO:0000256" key="8">
    <source>
        <dbReference type="ARBA" id="ARBA00022982"/>
    </source>
</evidence>
<evidence type="ECO:0000256" key="9">
    <source>
        <dbReference type="ARBA" id="ARBA00022989"/>
    </source>
</evidence>
<evidence type="ECO:0000256" key="2">
    <source>
        <dbReference type="ARBA" id="ARBA00004651"/>
    </source>
</evidence>
<dbReference type="InterPro" id="IPR052168">
    <property type="entry name" value="Cytochrome_b561_oxidase"/>
</dbReference>
<gene>
    <name evidence="15" type="ORF">ISO4_00770</name>
</gene>
<comment type="subcellular location">
    <subcellularLocation>
        <location evidence="2">Cell membrane</location>
        <topology evidence="2">Multi-pass membrane protein</topology>
    </subcellularLocation>
</comment>
<dbReference type="Gene3D" id="1.20.950.20">
    <property type="entry name" value="Transmembrane di-heme cytochromes, Chain C"/>
    <property type="match status" value="1"/>
</dbReference>
<evidence type="ECO:0000313" key="15">
    <source>
        <dbReference type="EMBL" id="MBF5052168.1"/>
    </source>
</evidence>
<keyword evidence="7" id="KW-0479">Metal-binding</keyword>
<keyword evidence="16" id="KW-1185">Reference proteome</keyword>
<dbReference type="RefSeq" id="WP_194855227.1">
    <property type="nucleotide sequence ID" value="NZ_ARXR01000004.1"/>
</dbReference>
<keyword evidence="3" id="KW-0813">Transport</keyword>
<dbReference type="InterPro" id="IPR016174">
    <property type="entry name" value="Di-haem_cyt_TM"/>
</dbReference>
<accession>A0ABS0ADF0</accession>
<keyword evidence="11 13" id="KW-0472">Membrane</keyword>
<keyword evidence="5" id="KW-0349">Heme</keyword>
<dbReference type="PANTHER" id="PTHR30529">
    <property type="entry name" value="CYTOCHROME B561"/>
    <property type="match status" value="1"/>
</dbReference>
<evidence type="ECO:0000256" key="7">
    <source>
        <dbReference type="ARBA" id="ARBA00022723"/>
    </source>
</evidence>
<feature type="transmembrane region" description="Helical" evidence="13">
    <location>
        <begin position="42"/>
        <end position="63"/>
    </location>
</feature>
<feature type="domain" description="Cytochrome b561 bacterial/Ni-hydrogenase" evidence="14">
    <location>
        <begin position="6"/>
        <end position="165"/>
    </location>
</feature>
<evidence type="ECO:0000256" key="4">
    <source>
        <dbReference type="ARBA" id="ARBA00022475"/>
    </source>
</evidence>
<protein>
    <submittedName>
        <fullName evidence="15">Cytochrome B561</fullName>
    </submittedName>
</protein>
<evidence type="ECO:0000256" key="1">
    <source>
        <dbReference type="ARBA" id="ARBA00001970"/>
    </source>
</evidence>
<comment type="similarity">
    <text evidence="12">Belongs to the cytochrome b561 family.</text>
</comment>
<evidence type="ECO:0000256" key="11">
    <source>
        <dbReference type="ARBA" id="ARBA00023136"/>
    </source>
</evidence>
<reference evidence="15 16" key="1">
    <citation type="submission" date="2012-09" db="EMBL/GenBank/DDBJ databases">
        <title>Genome Sequence of alkane-degrading Bacterium Alcanivorax venustensis ISO4.</title>
        <authorList>
            <person name="Lai Q."/>
            <person name="Shao Z."/>
        </authorList>
    </citation>
    <scope>NUCLEOTIDE SEQUENCE [LARGE SCALE GENOMIC DNA]</scope>
    <source>
        <strain evidence="15 16">ISO4</strain>
    </source>
</reference>
<feature type="transmembrane region" description="Helical" evidence="13">
    <location>
        <begin position="83"/>
        <end position="107"/>
    </location>
</feature>